<reference evidence="5 6" key="1">
    <citation type="journal article" date="2016" name="Mol. Biol. Evol.">
        <title>Comparative Genomics of Early-Diverging Mushroom-Forming Fungi Provides Insights into the Origins of Lignocellulose Decay Capabilities.</title>
        <authorList>
            <person name="Nagy L.G."/>
            <person name="Riley R."/>
            <person name="Tritt A."/>
            <person name="Adam C."/>
            <person name="Daum C."/>
            <person name="Floudas D."/>
            <person name="Sun H."/>
            <person name="Yadav J.S."/>
            <person name="Pangilinan J."/>
            <person name="Larsson K.H."/>
            <person name="Matsuura K."/>
            <person name="Barry K."/>
            <person name="Labutti K."/>
            <person name="Kuo R."/>
            <person name="Ohm R.A."/>
            <person name="Bhattacharya S.S."/>
            <person name="Shirouzu T."/>
            <person name="Yoshinaga Y."/>
            <person name="Martin F.M."/>
            <person name="Grigoriev I.V."/>
            <person name="Hibbett D.S."/>
        </authorList>
    </citation>
    <scope>NUCLEOTIDE SEQUENCE [LARGE SCALE GENOMIC DNA]</scope>
    <source>
        <strain evidence="5 6">CBS 109695</strain>
    </source>
</reference>
<accession>A0A166I1Q0</accession>
<dbReference type="Proteomes" id="UP000076532">
    <property type="component" value="Unassembled WGS sequence"/>
</dbReference>
<dbReference type="GO" id="GO:0046872">
    <property type="term" value="F:metal ion binding"/>
    <property type="evidence" value="ECO:0007669"/>
    <property type="project" value="UniProtKB-KW"/>
</dbReference>
<feature type="domain" description="Phorbol-ester/DAG-type" evidence="4">
    <location>
        <begin position="597"/>
        <end position="651"/>
    </location>
</feature>
<feature type="compositionally biased region" description="Polar residues" evidence="3">
    <location>
        <begin position="350"/>
        <end position="361"/>
    </location>
</feature>
<feature type="compositionally biased region" description="Low complexity" evidence="3">
    <location>
        <begin position="984"/>
        <end position="998"/>
    </location>
</feature>
<dbReference type="PROSITE" id="PS50081">
    <property type="entry name" value="ZF_DAG_PE_2"/>
    <property type="match status" value="1"/>
</dbReference>
<proteinExistence type="predicted"/>
<protein>
    <recommendedName>
        <fullName evidence="4">Phorbol-ester/DAG-type domain-containing protein</fullName>
    </recommendedName>
</protein>
<keyword evidence="6" id="KW-1185">Reference proteome</keyword>
<evidence type="ECO:0000313" key="5">
    <source>
        <dbReference type="EMBL" id="KZP19460.1"/>
    </source>
</evidence>
<dbReference type="CDD" id="cd00029">
    <property type="entry name" value="C1"/>
    <property type="match status" value="1"/>
</dbReference>
<dbReference type="OrthoDB" id="6270916at2759"/>
<name>A0A166I1Q0_9AGAM</name>
<feature type="region of interest" description="Disordered" evidence="3">
    <location>
        <begin position="340"/>
        <end position="361"/>
    </location>
</feature>
<evidence type="ECO:0000313" key="6">
    <source>
        <dbReference type="Proteomes" id="UP000076532"/>
    </source>
</evidence>
<evidence type="ECO:0000259" key="4">
    <source>
        <dbReference type="PROSITE" id="PS50081"/>
    </source>
</evidence>
<feature type="region of interest" description="Disordered" evidence="3">
    <location>
        <begin position="976"/>
        <end position="999"/>
    </location>
</feature>
<evidence type="ECO:0000256" key="1">
    <source>
        <dbReference type="ARBA" id="ARBA00022723"/>
    </source>
</evidence>
<keyword evidence="2" id="KW-0862">Zinc</keyword>
<dbReference type="Gene3D" id="3.30.60.20">
    <property type="match status" value="1"/>
</dbReference>
<evidence type="ECO:0000256" key="2">
    <source>
        <dbReference type="ARBA" id="ARBA00022833"/>
    </source>
</evidence>
<dbReference type="STRING" id="436010.A0A166I1Q0"/>
<dbReference type="SUPFAM" id="SSF57889">
    <property type="entry name" value="Cysteine-rich domain"/>
    <property type="match status" value="1"/>
</dbReference>
<organism evidence="5 6">
    <name type="scientific">Athelia psychrophila</name>
    <dbReference type="NCBI Taxonomy" id="1759441"/>
    <lineage>
        <taxon>Eukaryota</taxon>
        <taxon>Fungi</taxon>
        <taxon>Dikarya</taxon>
        <taxon>Basidiomycota</taxon>
        <taxon>Agaricomycotina</taxon>
        <taxon>Agaricomycetes</taxon>
        <taxon>Agaricomycetidae</taxon>
        <taxon>Atheliales</taxon>
        <taxon>Atheliaceae</taxon>
        <taxon>Athelia</taxon>
    </lineage>
</organism>
<dbReference type="InterPro" id="IPR002219">
    <property type="entry name" value="PKC_DAG/PE"/>
</dbReference>
<gene>
    <name evidence="5" type="ORF">FIBSPDRAFT_790579</name>
</gene>
<sequence length="2317" mass="258967">MNGPERVFPGGVRLTIDTGDTDGSENHSPFAVDFTTPTEHKFPPSSPSHLFPNIPNTSKALNESRKLLAHLLGQLQNRTLPPPVFDAFKEIGGLPNETRLADVVKSVRAAVRFNGGRVDTRVQPSVSQREDSDEDDDPDQGFTTDATFSLMSQLKDVLLISKAQNWQIFHDSPPSGGIEDRRDSARSPFRLRRSSQQPGNNKRSRSGSPNPGGQVRAPALLSQCISVLASVVLEDCRYKISSPRPSRPPNALQAVVLDVSQFLIHSQHHDSKVISQIAFALIPAFSTFHIEMQPRLLAFFEEGVIRGVLQGLNLTQGASPIEPSLASKVEATEKPAISIQIEGPEDDNSEPTSSIVSPWTPWSSSLRAEDSATVQSTRAPLRPLPVYYLASIIPPLLVAMLESIDLNSPSPSTLHRFCRLVDLIATSKADAYLDVLEVIAYHTVKARRSALCLLATFWPNAIGHVTISKPLPVFSTEHSLQHRTAGAVATSRRRPDHPYAHQFVPWRFMPSSKPAVFEDMLQHACRSCSNAIQGFGLLCPFCMCAVHFDCYDYPEGSFLSQYALASDPNTQKVAVHRFCHILSPRRDYEPHMIQKERHAFRAVNIFTLSLCFICRSPLWGCIMQGLKCSSCQQFVHSTCLSRASSTDLPRCRSAKIDSSHMTISSDLLRLSFLDHYRDIITVKDLKTRSYEEISVITSVLWTQLQLLDNGIALGSVVIQDSEPTRTPSKRELKKWELHYVLEHCETYIASGRLPVSSAMDEYLQESHRTKTEHSLWFDWSNLVYIATIVKSSFEESQPVSMAHDLLNVHSIQGALEDAEDTPRRYYELVPISHMRDALGFELHLHSDLTAGHLLAHLHHLGFFHRQDLGPILYEGKFKNEDIRCTFPIPLGLDLSTDVETLFAAVEGCLTDLDLSVNEQGFLLLTRRIWPNGMASEYALQRLTKNVISWIFAEDTNLAAILRDYLAQNRQLPGVRGGVDSTAWPSSSTSRPGPSSAVSNGGDYVASRRALLNQYGSRWLLAFHDQNSDVYGKVLYAICSELAEDAFIEEELFTGTRNIEAIKRKVAYINNILRSIIKLCQTSVTFSVFDDLFLMWLETISSMDLYREPMPALLRLFNRENIESSSRFSSMVDASFGPADAVGTAVTDSWRMLMLVASSGKDGWSRSLKWLCLFARSGVDIPVATYRLFASLAAKYSATLSECAIIVEAIFTSTWLKSVGRQELQSILSGLHVRLSSQILECITSGVQFDDTLLFIRRSLVACLLIYGCDRDGLVILDMVKEEEIKDLPSRKKLNTRTGPMGDPTIVDVEFIKAIGNYVRSNMEEVSCLVAKFLNSLVMDARNLEQYEVDNFVLRNGQVIASCAWEFYEVQRAEISAIRLSFLLRILVVDTQPFHTLLEDIFGLKGNWQGRFLAIVRLFRIILDVTSPSFQVEDRQWRSSVIEIFYRFFDALWMDEKEEIRLAVYAWSQSLLLAHLEVISLCWNEYLAKAPIADRVRLVSFLVQLHPHFPTWKLLSWDAVIESLLEDDYLQKHGENDDGAAAAHLVCITVFRGDTDLQYSKVSIMLLSLQMIASGAVIDVFSILKIKFHLAQVLGFGNVTIVPASHGHTFHVRLEDFAYLPEQSIPCITHLPAVFDAPLPFDFPPAAMGGMYADDETPFTLLVGSVFVDVLLYTFVDIPDLATLPVLAVKSMLESLMIIIYKHDFDARPLRHLFGGLVKAVRRALDLVQQELSYEIRQLSLSVVQAFVKRWPNLRGGFIVDAVEVVVKLIISLEHDGEDILVGQAKSFLENTFNAFSASGLFGLLCKRTLDREFFLVVKNITSKSKTQSLDGLRDALLRDALQNAADNEPKVCEIMLGNIHTYIEVAHHEHYTAEMMQVVGNALTNIAKRSSEWPVTFKPNSMLLIAATLLQHNKTHSRDLLAYLDTVLRVALTRFNVTAEALSRILHVTATIFRKASSGTQGQPNTVSPAVFEVIRDGLRKEGRITPSTVASTMEVIMASDTPGYISPAQMFPESFLSLAEDGFTFLQMHVWSEVQTENDFAASVAVAKAILQGAEQKADIMSRISDISERNSRQMLSIRSWNMLAFAALSNPSAAWASILLAHFSTFSLVYNSSLRTFGNPASNPPDTAQVDINHAYNAIKLWILLALKKFRLQGISVGREKDPVVLEDNEDAATRMIWNELWPAFALVVTFFESENRVMETAALAALTWSTVADLFLFVRQSRSDVAREASSHITLLTRLHRLSAGDAATSNRLKRALRTMAEPPLDVLADTLITQIGKSMVAEEKILALEAKSKEATIGKMMPDRNRKDTRMPT</sequence>
<evidence type="ECO:0000256" key="3">
    <source>
        <dbReference type="SAM" id="MobiDB-lite"/>
    </source>
</evidence>
<keyword evidence="1" id="KW-0479">Metal-binding</keyword>
<feature type="region of interest" description="Disordered" evidence="3">
    <location>
        <begin position="170"/>
        <end position="215"/>
    </location>
</feature>
<dbReference type="SMART" id="SM00109">
    <property type="entry name" value="C1"/>
    <property type="match status" value="1"/>
</dbReference>
<dbReference type="EMBL" id="KV417563">
    <property type="protein sequence ID" value="KZP19460.1"/>
    <property type="molecule type" value="Genomic_DNA"/>
</dbReference>
<feature type="compositionally biased region" description="Polar residues" evidence="3">
    <location>
        <begin position="194"/>
        <end position="211"/>
    </location>
</feature>
<dbReference type="InterPro" id="IPR046349">
    <property type="entry name" value="C1-like_sf"/>
</dbReference>
<dbReference type="Pfam" id="PF00130">
    <property type="entry name" value="C1_1"/>
    <property type="match status" value="1"/>
</dbReference>
<feature type="region of interest" description="Disordered" evidence="3">
    <location>
        <begin position="120"/>
        <end position="144"/>
    </location>
</feature>